<name>A0A941DDI6_9BURK</name>
<organism evidence="1 2">
    <name type="scientific">Undibacterium baiyunense</name>
    <dbReference type="NCBI Taxonomy" id="2828731"/>
    <lineage>
        <taxon>Bacteria</taxon>
        <taxon>Pseudomonadati</taxon>
        <taxon>Pseudomonadota</taxon>
        <taxon>Betaproteobacteria</taxon>
        <taxon>Burkholderiales</taxon>
        <taxon>Oxalobacteraceae</taxon>
        <taxon>Undibacterium</taxon>
    </lineage>
</organism>
<dbReference type="RefSeq" id="WP_212683587.1">
    <property type="nucleotide sequence ID" value="NZ_JAGSPM010000003.1"/>
</dbReference>
<dbReference type="Proteomes" id="UP000680158">
    <property type="component" value="Unassembled WGS sequence"/>
</dbReference>
<evidence type="ECO:0000313" key="2">
    <source>
        <dbReference type="Proteomes" id="UP000680158"/>
    </source>
</evidence>
<keyword evidence="2" id="KW-1185">Reference proteome</keyword>
<gene>
    <name evidence="1" type="ORF">KDM92_06520</name>
</gene>
<protein>
    <submittedName>
        <fullName evidence="1">Uncharacterized protein</fullName>
    </submittedName>
</protein>
<accession>A0A941DDI6</accession>
<sequence>MNAIFRPHGKFRVWIEGQLLITELTGPWNRELIEYWAAQALPLASQFSAEHPYIAITIVHESILCPADAIDRIARAIQYSRSQLHCIENVIVAADNVDGKDLLKTTYHRIGLQHFFNDFDSAKHWAEQAIIQHGKSSV</sequence>
<reference evidence="1 2" key="1">
    <citation type="submission" date="2021-04" db="EMBL/GenBank/DDBJ databases">
        <title>novel species isolated from subtropical streams in China.</title>
        <authorList>
            <person name="Lu H."/>
        </authorList>
    </citation>
    <scope>NUCLEOTIDE SEQUENCE [LARGE SCALE GENOMIC DNA]</scope>
    <source>
        <strain evidence="1 2">BYS107W</strain>
    </source>
</reference>
<proteinExistence type="predicted"/>
<comment type="caution">
    <text evidence="1">The sequence shown here is derived from an EMBL/GenBank/DDBJ whole genome shotgun (WGS) entry which is preliminary data.</text>
</comment>
<evidence type="ECO:0000313" key="1">
    <source>
        <dbReference type="EMBL" id="MBR7746230.1"/>
    </source>
</evidence>
<dbReference type="EMBL" id="JAGSPM010000003">
    <property type="protein sequence ID" value="MBR7746230.1"/>
    <property type="molecule type" value="Genomic_DNA"/>
</dbReference>
<dbReference type="AlphaFoldDB" id="A0A941DDI6"/>